<dbReference type="InterPro" id="IPR046885">
    <property type="entry name" value="MnmA-like_C"/>
</dbReference>
<keyword evidence="7 9" id="KW-1015">Disulfide bond</keyword>
<dbReference type="NCBIfam" id="TIGR00420">
    <property type="entry name" value="trmU"/>
    <property type="match status" value="1"/>
</dbReference>
<evidence type="ECO:0000256" key="7">
    <source>
        <dbReference type="ARBA" id="ARBA00023157"/>
    </source>
</evidence>
<dbReference type="PANTHER" id="PTHR11933:SF5">
    <property type="entry name" value="MITOCHONDRIAL TRNA-SPECIFIC 2-THIOURIDYLASE 1"/>
    <property type="match status" value="1"/>
</dbReference>
<feature type="region of interest" description="Interaction with tRNA" evidence="9">
    <location>
        <begin position="142"/>
        <end position="144"/>
    </location>
</feature>
<evidence type="ECO:0000256" key="4">
    <source>
        <dbReference type="ARBA" id="ARBA00022741"/>
    </source>
</evidence>
<dbReference type="InterPro" id="IPR004506">
    <property type="entry name" value="MnmA-like"/>
</dbReference>
<feature type="disulfide bond" description="Alternate" evidence="9">
    <location>
        <begin position="96"/>
        <end position="193"/>
    </location>
</feature>
<organism evidence="12 13">
    <name type="scientific">Draconibacterium sediminis</name>
    <dbReference type="NCBI Taxonomy" id="1544798"/>
    <lineage>
        <taxon>Bacteria</taxon>
        <taxon>Pseudomonadati</taxon>
        <taxon>Bacteroidota</taxon>
        <taxon>Bacteroidia</taxon>
        <taxon>Marinilabiliales</taxon>
        <taxon>Prolixibacteraceae</taxon>
        <taxon>Draconibacterium</taxon>
    </lineage>
</organism>
<dbReference type="GO" id="GO:0000049">
    <property type="term" value="F:tRNA binding"/>
    <property type="evidence" value="ECO:0007669"/>
    <property type="project" value="UniProtKB-KW"/>
</dbReference>
<name>A0A0D8JCA1_9BACT</name>
<feature type="active site" description="Cysteine persulfide intermediate" evidence="9">
    <location>
        <position position="193"/>
    </location>
</feature>
<dbReference type="InterPro" id="IPR023382">
    <property type="entry name" value="MnmA-like_central_sf"/>
</dbReference>
<dbReference type="CDD" id="cd01998">
    <property type="entry name" value="MnmA_TRMU-like"/>
    <property type="match status" value="1"/>
</dbReference>
<evidence type="ECO:0000256" key="9">
    <source>
        <dbReference type="HAMAP-Rule" id="MF_00144"/>
    </source>
</evidence>
<dbReference type="STRING" id="1544798.LH29_01060"/>
<dbReference type="AlphaFoldDB" id="A0A0D8JCA1"/>
<feature type="region of interest" description="Interaction with tRNA" evidence="9">
    <location>
        <begin position="298"/>
        <end position="299"/>
    </location>
</feature>
<feature type="binding site" evidence="9">
    <location>
        <position position="120"/>
    </location>
    <ligand>
        <name>ATP</name>
        <dbReference type="ChEBI" id="CHEBI:30616"/>
    </ligand>
</feature>
<evidence type="ECO:0000259" key="10">
    <source>
        <dbReference type="Pfam" id="PF20258"/>
    </source>
</evidence>
<dbReference type="GO" id="GO:0002143">
    <property type="term" value="P:tRNA wobble position uridine thiolation"/>
    <property type="evidence" value="ECO:0007669"/>
    <property type="project" value="TreeGrafter"/>
</dbReference>
<keyword evidence="4 9" id="KW-0547">Nucleotide-binding</keyword>
<feature type="site" description="Interaction with tRNA" evidence="9">
    <location>
        <position position="121"/>
    </location>
</feature>
<feature type="domain" description="tRNA-specific 2-thiouridylase MnmA-like C-terminal" evidence="10">
    <location>
        <begin position="273"/>
        <end position="347"/>
    </location>
</feature>
<reference evidence="12 13" key="1">
    <citation type="submission" date="2014-09" db="EMBL/GenBank/DDBJ databases">
        <title>Draft Genome Sequence of Draconibacterium sp. JN14CK-3.</title>
        <authorList>
            <person name="Dong C."/>
            <person name="Lai Q."/>
            <person name="Shao Z."/>
        </authorList>
    </citation>
    <scope>NUCLEOTIDE SEQUENCE [LARGE SCALE GENOMIC DNA]</scope>
    <source>
        <strain evidence="12 13">JN14CK-3</strain>
    </source>
</reference>
<accession>A0A0D8JCA1</accession>
<feature type="active site" description="Nucleophile" evidence="9">
    <location>
        <position position="96"/>
    </location>
</feature>
<evidence type="ECO:0000256" key="2">
    <source>
        <dbReference type="ARBA" id="ARBA00022679"/>
    </source>
</evidence>
<keyword evidence="13" id="KW-1185">Reference proteome</keyword>
<dbReference type="InterPro" id="IPR046884">
    <property type="entry name" value="MnmA-like_central"/>
</dbReference>
<dbReference type="InterPro" id="IPR014729">
    <property type="entry name" value="Rossmann-like_a/b/a_fold"/>
</dbReference>
<keyword evidence="9" id="KW-0963">Cytoplasm</keyword>
<dbReference type="SUPFAM" id="SSF52402">
    <property type="entry name" value="Adenine nucleotide alpha hydrolases-like"/>
    <property type="match status" value="1"/>
</dbReference>
<comment type="similarity">
    <text evidence="9">Belongs to the MnmA/TRMU family.</text>
</comment>
<comment type="caution">
    <text evidence="9">Lacks conserved residue(s) required for the propagation of feature annotation.</text>
</comment>
<evidence type="ECO:0000256" key="5">
    <source>
        <dbReference type="ARBA" id="ARBA00022840"/>
    </source>
</evidence>
<keyword evidence="2 9" id="KW-0808">Transferase</keyword>
<feature type="site" description="Interaction with tRNA" evidence="9">
    <location>
        <position position="331"/>
    </location>
</feature>
<dbReference type="GO" id="GO:0005524">
    <property type="term" value="F:ATP binding"/>
    <property type="evidence" value="ECO:0007669"/>
    <property type="project" value="UniProtKB-KW"/>
</dbReference>
<dbReference type="PATRIC" id="fig|1544798.3.peg.215"/>
<dbReference type="HAMAP" id="MF_00144">
    <property type="entry name" value="tRNA_thiouridyl_MnmA"/>
    <property type="match status" value="1"/>
</dbReference>
<evidence type="ECO:0000259" key="11">
    <source>
        <dbReference type="Pfam" id="PF20259"/>
    </source>
</evidence>
<keyword evidence="3 9" id="KW-0819">tRNA processing</keyword>
<dbReference type="Pfam" id="PF03054">
    <property type="entry name" value="tRNA_Me_trans"/>
    <property type="match status" value="1"/>
</dbReference>
<evidence type="ECO:0000256" key="1">
    <source>
        <dbReference type="ARBA" id="ARBA00022555"/>
    </source>
</evidence>
<keyword evidence="1 9" id="KW-0820">tRNA-binding</keyword>
<feature type="binding site" evidence="9">
    <location>
        <position position="36"/>
    </location>
    <ligand>
        <name>ATP</name>
        <dbReference type="ChEBI" id="CHEBI:30616"/>
    </ligand>
</feature>
<dbReference type="NCBIfam" id="NF011259">
    <property type="entry name" value="PRK14665.1"/>
    <property type="match status" value="1"/>
</dbReference>
<dbReference type="EC" id="2.8.1.13" evidence="9"/>
<feature type="binding site" evidence="9">
    <location>
        <begin position="10"/>
        <end position="17"/>
    </location>
    <ligand>
        <name>ATP</name>
        <dbReference type="ChEBI" id="CHEBI:30616"/>
    </ligand>
</feature>
<evidence type="ECO:0000313" key="12">
    <source>
        <dbReference type="EMBL" id="KJF44151.1"/>
    </source>
</evidence>
<dbReference type="FunFam" id="2.30.30.280:FF:000001">
    <property type="entry name" value="tRNA-specific 2-thiouridylase MnmA"/>
    <property type="match status" value="1"/>
</dbReference>
<keyword evidence="5 9" id="KW-0067">ATP-binding</keyword>
<evidence type="ECO:0000256" key="8">
    <source>
        <dbReference type="ARBA" id="ARBA00051542"/>
    </source>
</evidence>
<dbReference type="Pfam" id="PF20258">
    <property type="entry name" value="tRNA_Me_trans_C"/>
    <property type="match status" value="1"/>
</dbReference>
<keyword evidence="6 9" id="KW-0694">RNA-binding</keyword>
<evidence type="ECO:0000256" key="6">
    <source>
        <dbReference type="ARBA" id="ARBA00022884"/>
    </source>
</evidence>
<protein>
    <recommendedName>
        <fullName evidence="9">tRNA-specific 2-thiouridylase MnmA</fullName>
        <ecNumber evidence="9">2.8.1.13</ecNumber>
    </recommendedName>
</protein>
<dbReference type="NCBIfam" id="NF001138">
    <property type="entry name" value="PRK00143.1"/>
    <property type="match status" value="1"/>
</dbReference>
<dbReference type="GO" id="GO:0103016">
    <property type="term" value="F:tRNA-uridine 2-sulfurtransferase activity"/>
    <property type="evidence" value="ECO:0007669"/>
    <property type="project" value="UniProtKB-EC"/>
</dbReference>
<proteinExistence type="inferred from homology"/>
<comment type="catalytic activity">
    <reaction evidence="8 9">
        <text>S-sulfanyl-L-cysteinyl-[protein] + uridine(34) in tRNA + AH2 + ATP = 2-thiouridine(34) in tRNA + L-cysteinyl-[protein] + A + AMP + diphosphate + H(+)</text>
        <dbReference type="Rhea" id="RHEA:47032"/>
        <dbReference type="Rhea" id="RHEA-COMP:10131"/>
        <dbReference type="Rhea" id="RHEA-COMP:11726"/>
        <dbReference type="Rhea" id="RHEA-COMP:11727"/>
        <dbReference type="Rhea" id="RHEA-COMP:11728"/>
        <dbReference type="ChEBI" id="CHEBI:13193"/>
        <dbReference type="ChEBI" id="CHEBI:15378"/>
        <dbReference type="ChEBI" id="CHEBI:17499"/>
        <dbReference type="ChEBI" id="CHEBI:29950"/>
        <dbReference type="ChEBI" id="CHEBI:30616"/>
        <dbReference type="ChEBI" id="CHEBI:33019"/>
        <dbReference type="ChEBI" id="CHEBI:61963"/>
        <dbReference type="ChEBI" id="CHEBI:65315"/>
        <dbReference type="ChEBI" id="CHEBI:87170"/>
        <dbReference type="ChEBI" id="CHEBI:456215"/>
        <dbReference type="EC" id="2.8.1.13"/>
    </reaction>
</comment>
<feature type="domain" description="tRNA-specific 2-thiouridylase MnmA-like central" evidence="11">
    <location>
        <begin position="202"/>
        <end position="264"/>
    </location>
</feature>
<sequence length="351" mass="40390">MEMNKRVLLGMSGGIDSSVSAMLLQEQGFTVIGVTFLFSGTDDQNHHFLKDATDLANRLKIQHITVDLRKEFEEYVIRYFIDEYINGRTPFPCAYCNPNLKFKYLEKYANAMNCDSIATGHYVKTGIYNGQKYIFQGEDPEKDQSFFLWGLPREIIDKLIFPLGNFKKTEIRNLAREKGFLSLSEKKDSLGICFIEGNDYRQFLKKRGIKSQPGNFVDQFGNILGEHKGIFNFTIGQRRGLGLNLNFPLFVAEFRLDDNEIVLAKYDDLYRSKLYLENYYIIDKEIVNSNLELIVKVRYRLQETPCNLHILNDTVAEVELLEPEAMIAPGQTAVFYHNDRLIGGGFIKSAK</sequence>
<gene>
    <name evidence="9" type="primary">mnmA</name>
    <name evidence="12" type="ORF">LH29_01060</name>
</gene>
<dbReference type="PANTHER" id="PTHR11933">
    <property type="entry name" value="TRNA 5-METHYLAMINOMETHYL-2-THIOURIDYLATE -METHYLTRANSFERASE"/>
    <property type="match status" value="1"/>
</dbReference>
<evidence type="ECO:0000313" key="13">
    <source>
        <dbReference type="Proteomes" id="UP000032544"/>
    </source>
</evidence>
<evidence type="ECO:0000256" key="3">
    <source>
        <dbReference type="ARBA" id="ARBA00022694"/>
    </source>
</evidence>
<comment type="caution">
    <text evidence="12">The sequence shown here is derived from an EMBL/GenBank/DDBJ whole genome shotgun (WGS) entry which is preliminary data.</text>
</comment>
<dbReference type="Gene3D" id="3.40.50.620">
    <property type="entry name" value="HUPs"/>
    <property type="match status" value="1"/>
</dbReference>
<dbReference type="GO" id="GO:0005737">
    <property type="term" value="C:cytoplasm"/>
    <property type="evidence" value="ECO:0007669"/>
    <property type="project" value="UniProtKB-SubCell"/>
</dbReference>
<dbReference type="Proteomes" id="UP000032544">
    <property type="component" value="Unassembled WGS sequence"/>
</dbReference>
<dbReference type="Gene3D" id="2.40.30.10">
    <property type="entry name" value="Translation factors"/>
    <property type="match status" value="1"/>
</dbReference>
<dbReference type="Pfam" id="PF20259">
    <property type="entry name" value="tRNA_Me_trans_M"/>
    <property type="match status" value="1"/>
</dbReference>
<comment type="function">
    <text evidence="9">Catalyzes the 2-thiolation of uridine at the wobble position (U34) of tRNA, leading to the formation of s(2)U34.</text>
</comment>
<dbReference type="EMBL" id="JRHC01000001">
    <property type="protein sequence ID" value="KJF44151.1"/>
    <property type="molecule type" value="Genomic_DNA"/>
</dbReference>
<comment type="subcellular location">
    <subcellularLocation>
        <location evidence="9">Cytoplasm</location>
    </subcellularLocation>
</comment>
<dbReference type="Gene3D" id="2.30.30.280">
    <property type="entry name" value="Adenine nucleotide alpha hydrolases-like domains"/>
    <property type="match status" value="1"/>
</dbReference>